<evidence type="ECO:0000256" key="1">
    <source>
        <dbReference type="SAM" id="MobiDB-lite"/>
    </source>
</evidence>
<gene>
    <name evidence="2" type="ORF">DILT_LOCUS12537</name>
</gene>
<dbReference type="AlphaFoldDB" id="A0A3P7PF78"/>
<feature type="compositionally biased region" description="Pro residues" evidence="1">
    <location>
        <begin position="1"/>
        <end position="10"/>
    </location>
</feature>
<feature type="region of interest" description="Disordered" evidence="1">
    <location>
        <begin position="1"/>
        <end position="20"/>
    </location>
</feature>
<evidence type="ECO:0000313" key="3">
    <source>
        <dbReference type="Proteomes" id="UP000281553"/>
    </source>
</evidence>
<protein>
    <submittedName>
        <fullName evidence="2">Uncharacterized protein</fullName>
    </submittedName>
</protein>
<proteinExistence type="predicted"/>
<reference evidence="2 3" key="1">
    <citation type="submission" date="2018-11" db="EMBL/GenBank/DDBJ databases">
        <authorList>
            <consortium name="Pathogen Informatics"/>
        </authorList>
    </citation>
    <scope>NUCLEOTIDE SEQUENCE [LARGE SCALE GENOMIC DNA]</scope>
</reference>
<accession>A0A3P7PF78</accession>
<keyword evidence="3" id="KW-1185">Reference proteome</keyword>
<name>A0A3P7PF78_DIBLA</name>
<organism evidence="2 3">
    <name type="scientific">Dibothriocephalus latus</name>
    <name type="common">Fish tapeworm</name>
    <name type="synonym">Diphyllobothrium latum</name>
    <dbReference type="NCBI Taxonomy" id="60516"/>
    <lineage>
        <taxon>Eukaryota</taxon>
        <taxon>Metazoa</taxon>
        <taxon>Spiralia</taxon>
        <taxon>Lophotrochozoa</taxon>
        <taxon>Platyhelminthes</taxon>
        <taxon>Cestoda</taxon>
        <taxon>Eucestoda</taxon>
        <taxon>Diphyllobothriidea</taxon>
        <taxon>Diphyllobothriidae</taxon>
        <taxon>Dibothriocephalus</taxon>
    </lineage>
</organism>
<feature type="region of interest" description="Disordered" evidence="1">
    <location>
        <begin position="52"/>
        <end position="80"/>
    </location>
</feature>
<evidence type="ECO:0000313" key="2">
    <source>
        <dbReference type="EMBL" id="VDN16706.1"/>
    </source>
</evidence>
<dbReference type="Proteomes" id="UP000281553">
    <property type="component" value="Unassembled WGS sequence"/>
</dbReference>
<dbReference type="EMBL" id="UYRU01066787">
    <property type="protein sequence ID" value="VDN16706.1"/>
    <property type="molecule type" value="Genomic_DNA"/>
</dbReference>
<sequence length="80" mass="8607">MPTSLLPPLPVYDDVTPDLPPPTFEEARAKPADSVLTSIIPPLRIAVLNDPECNPIQQQPPPTYTSVSNSPAADFPTETI</sequence>
<dbReference type="OrthoDB" id="6271748at2759"/>